<keyword evidence="3" id="KW-1185">Reference proteome</keyword>
<dbReference type="Pfam" id="PF05164">
    <property type="entry name" value="ZapA"/>
    <property type="match status" value="1"/>
</dbReference>
<dbReference type="SUPFAM" id="SSF102829">
    <property type="entry name" value="Cell division protein ZapA-like"/>
    <property type="match status" value="1"/>
</dbReference>
<keyword evidence="2" id="KW-0131">Cell cycle</keyword>
<dbReference type="EMBL" id="JALHAT010000004">
    <property type="protein sequence ID" value="MCJ1960000.1"/>
    <property type="molecule type" value="Genomic_DNA"/>
</dbReference>
<evidence type="ECO:0000313" key="3">
    <source>
        <dbReference type="Proteomes" id="UP001162802"/>
    </source>
</evidence>
<feature type="compositionally biased region" description="Low complexity" evidence="1">
    <location>
        <begin position="68"/>
        <end position="78"/>
    </location>
</feature>
<comment type="caution">
    <text evidence="2">The sequence shown here is derived from an EMBL/GenBank/DDBJ whole genome shotgun (WGS) entry which is preliminary data.</text>
</comment>
<reference evidence="2" key="1">
    <citation type="submission" date="2022-03" db="EMBL/GenBank/DDBJ databases">
        <title>Identification of a novel bacterium isolated from mangrove sediments.</title>
        <authorList>
            <person name="Pan X."/>
        </authorList>
    </citation>
    <scope>NUCLEOTIDE SEQUENCE</scope>
    <source>
        <strain evidence="2">B2637</strain>
    </source>
</reference>
<evidence type="ECO:0000313" key="2">
    <source>
        <dbReference type="EMBL" id="MCJ1960000.1"/>
    </source>
</evidence>
<dbReference type="RefSeq" id="WP_243797676.1">
    <property type="nucleotide sequence ID" value="NZ_JALHAT010000004.1"/>
</dbReference>
<keyword evidence="2" id="KW-0132">Cell division</keyword>
<dbReference type="GO" id="GO:0051301">
    <property type="term" value="P:cell division"/>
    <property type="evidence" value="ECO:0007669"/>
    <property type="project" value="UniProtKB-KW"/>
</dbReference>
<dbReference type="InterPro" id="IPR036192">
    <property type="entry name" value="Cell_div_ZapA-like_sf"/>
</dbReference>
<evidence type="ECO:0000256" key="1">
    <source>
        <dbReference type="SAM" id="MobiDB-lite"/>
    </source>
</evidence>
<protein>
    <submittedName>
        <fullName evidence="2">Cell division protein ZapA</fullName>
    </submittedName>
</protein>
<feature type="region of interest" description="Disordered" evidence="1">
    <location>
        <begin position="67"/>
        <end position="87"/>
    </location>
</feature>
<gene>
    <name evidence="2" type="ORF">MTR65_04870</name>
</gene>
<name>A0ABT0A9X9_9SPHN</name>
<sequence length="117" mass="12309">MNNVELVIGGRDFLVGCGPGEEEHVRALGKVIADKVDAANARGLSEARMLLFAALLLADENDELKRNAGAAVTPAPAGTEPPAPAPEETARLARIAEKMEKLADLLETPLEDGPKDL</sequence>
<organism evidence="2 3">
    <name type="scientific">Novosphingobium mangrovi</name>
    <name type="common">ex Hu et al. 2023</name>
    <dbReference type="NCBI Taxonomy" id="2930094"/>
    <lineage>
        <taxon>Bacteria</taxon>
        <taxon>Pseudomonadati</taxon>
        <taxon>Pseudomonadota</taxon>
        <taxon>Alphaproteobacteria</taxon>
        <taxon>Sphingomonadales</taxon>
        <taxon>Sphingomonadaceae</taxon>
        <taxon>Novosphingobium</taxon>
    </lineage>
</organism>
<dbReference type="InterPro" id="IPR007838">
    <property type="entry name" value="Cell_div_ZapA-like"/>
</dbReference>
<proteinExistence type="predicted"/>
<accession>A0ABT0A9X9</accession>
<dbReference type="Proteomes" id="UP001162802">
    <property type="component" value="Unassembled WGS sequence"/>
</dbReference>